<dbReference type="OrthoDB" id="6419934at2759"/>
<evidence type="ECO:0000313" key="3">
    <source>
        <dbReference type="Proteomes" id="UP000499080"/>
    </source>
</evidence>
<evidence type="ECO:0000313" key="2">
    <source>
        <dbReference type="EMBL" id="GBO25156.1"/>
    </source>
</evidence>
<dbReference type="EMBL" id="BGPR01048142">
    <property type="protein sequence ID" value="GBO25156.1"/>
    <property type="molecule type" value="Genomic_DNA"/>
</dbReference>
<name>A0A4Y2VLU0_ARAVE</name>
<dbReference type="Proteomes" id="UP000499080">
    <property type="component" value="Unassembled WGS sequence"/>
</dbReference>
<feature type="domain" description="SOCS box" evidence="1">
    <location>
        <begin position="278"/>
        <end position="323"/>
    </location>
</feature>
<sequence>MYSLNLDVPLEREPSLRDADFVDFLVDSRSFHIGSVSLPNFWYREKLQEFVLQSVKLSNEKLLTLSRILKNERKLRSYWESSLCVVRYDLGVICFESNHTGIAKGAIIRFDGRGSTLDTSPRVSEIHTYGGFQAQGHVDHDIYIIHEMIMDCTFEFIPSLLRHGFALKFDDKGYKQLQESLIMDELLEDEAEFVAERKMSTRRRYLLMQALHISSFIDDYPELGDDALEVLRMIWRSIPDPVLSRNEIQHAYNGVLEKDYLNWLITIYQHSVDEFPVKTQPRSLKHLARVSVRKALSDNQKLPDGLDCIGLPSPVLALLRLEE</sequence>
<gene>
    <name evidence="2" type="ORF">AVEN_55469_1</name>
</gene>
<dbReference type="PROSITE" id="PS50225">
    <property type="entry name" value="SOCS"/>
    <property type="match status" value="1"/>
</dbReference>
<reference evidence="2 3" key="1">
    <citation type="journal article" date="2019" name="Sci. Rep.">
        <title>Orb-weaving spider Araneus ventricosus genome elucidates the spidroin gene catalogue.</title>
        <authorList>
            <person name="Kono N."/>
            <person name="Nakamura H."/>
            <person name="Ohtoshi R."/>
            <person name="Moran D.A.P."/>
            <person name="Shinohara A."/>
            <person name="Yoshida Y."/>
            <person name="Fujiwara M."/>
            <person name="Mori M."/>
            <person name="Tomita M."/>
            <person name="Arakawa K."/>
        </authorList>
    </citation>
    <scope>NUCLEOTIDE SEQUENCE [LARGE SCALE GENOMIC DNA]</scope>
</reference>
<dbReference type="Pfam" id="PF07525">
    <property type="entry name" value="SOCS_box"/>
    <property type="match status" value="1"/>
</dbReference>
<evidence type="ECO:0000259" key="1">
    <source>
        <dbReference type="PROSITE" id="PS50225"/>
    </source>
</evidence>
<dbReference type="SMART" id="SM00969">
    <property type="entry name" value="SOCS_box"/>
    <property type="match status" value="1"/>
</dbReference>
<dbReference type="InterPro" id="IPR001496">
    <property type="entry name" value="SOCS_box"/>
</dbReference>
<organism evidence="2 3">
    <name type="scientific">Araneus ventricosus</name>
    <name type="common">Orbweaver spider</name>
    <name type="synonym">Epeira ventricosa</name>
    <dbReference type="NCBI Taxonomy" id="182803"/>
    <lineage>
        <taxon>Eukaryota</taxon>
        <taxon>Metazoa</taxon>
        <taxon>Ecdysozoa</taxon>
        <taxon>Arthropoda</taxon>
        <taxon>Chelicerata</taxon>
        <taxon>Arachnida</taxon>
        <taxon>Araneae</taxon>
        <taxon>Araneomorphae</taxon>
        <taxon>Entelegynae</taxon>
        <taxon>Araneoidea</taxon>
        <taxon>Araneidae</taxon>
        <taxon>Araneus</taxon>
    </lineage>
</organism>
<proteinExistence type="predicted"/>
<accession>A0A4Y2VLU0</accession>
<comment type="caution">
    <text evidence="2">The sequence shown here is derived from an EMBL/GenBank/DDBJ whole genome shotgun (WGS) entry which is preliminary data.</text>
</comment>
<protein>
    <recommendedName>
        <fullName evidence="1">SOCS box domain-containing protein</fullName>
    </recommendedName>
</protein>
<keyword evidence="3" id="KW-1185">Reference proteome</keyword>
<dbReference type="AlphaFoldDB" id="A0A4Y2VLU0"/>